<name>A0A9P4N7T3_9PLEO</name>
<proteinExistence type="predicted"/>
<evidence type="ECO:0000313" key="2">
    <source>
        <dbReference type="Proteomes" id="UP000800093"/>
    </source>
</evidence>
<comment type="caution">
    <text evidence="1">The sequence shown here is derived from an EMBL/GenBank/DDBJ whole genome shotgun (WGS) entry which is preliminary data.</text>
</comment>
<dbReference type="OrthoDB" id="5979581at2759"/>
<protein>
    <submittedName>
        <fullName evidence="1">Uncharacterized protein</fullName>
    </submittedName>
</protein>
<accession>A0A9P4N7T3</accession>
<gene>
    <name evidence="1" type="ORF">CC78DRAFT_86994</name>
</gene>
<dbReference type="AlphaFoldDB" id="A0A9P4N7T3"/>
<dbReference type="EMBL" id="ML986592">
    <property type="protein sequence ID" value="KAF2267284.1"/>
    <property type="molecule type" value="Genomic_DNA"/>
</dbReference>
<reference evidence="2" key="1">
    <citation type="journal article" date="2020" name="Stud. Mycol.">
        <title>101 Dothideomycetes genomes: A test case for predicting lifestyles and emergence of pathogens.</title>
        <authorList>
            <person name="Haridas S."/>
            <person name="Albert R."/>
            <person name="Binder M."/>
            <person name="Bloem J."/>
            <person name="LaButti K."/>
            <person name="Salamov A."/>
            <person name="Andreopoulos B."/>
            <person name="Baker S."/>
            <person name="Barry K."/>
            <person name="Bills G."/>
            <person name="Bluhm B."/>
            <person name="Cannon C."/>
            <person name="Castanera R."/>
            <person name="Culley D."/>
            <person name="Daum C."/>
            <person name="Ezra D."/>
            <person name="Gonzalez J."/>
            <person name="Henrissat B."/>
            <person name="Kuo A."/>
            <person name="Liang C."/>
            <person name="Lipzen A."/>
            <person name="Lutzoni F."/>
            <person name="Magnuson J."/>
            <person name="Mondo S."/>
            <person name="Nolan M."/>
            <person name="Ohm R."/>
            <person name="Pangilinan J."/>
            <person name="Park H.-J."/>
            <person name="Ramirez L."/>
            <person name="Alfaro M."/>
            <person name="Sun H."/>
            <person name="Tritt A."/>
            <person name="Yoshinaga Y."/>
            <person name="Zwiers L.-H."/>
            <person name="Turgeon B."/>
            <person name="Goodwin S."/>
            <person name="Spatafora J."/>
            <person name="Crous P."/>
            <person name="Grigoriev I."/>
        </authorList>
    </citation>
    <scope>NUCLEOTIDE SEQUENCE [LARGE SCALE GENOMIC DNA]</scope>
    <source>
        <strain evidence="2">CBS 304.66</strain>
    </source>
</reference>
<organism evidence="1 2">
    <name type="scientific">Lojkania enalia</name>
    <dbReference type="NCBI Taxonomy" id="147567"/>
    <lineage>
        <taxon>Eukaryota</taxon>
        <taxon>Fungi</taxon>
        <taxon>Dikarya</taxon>
        <taxon>Ascomycota</taxon>
        <taxon>Pezizomycotina</taxon>
        <taxon>Dothideomycetes</taxon>
        <taxon>Pleosporomycetidae</taxon>
        <taxon>Pleosporales</taxon>
        <taxon>Pleosporales incertae sedis</taxon>
        <taxon>Lojkania</taxon>
    </lineage>
</organism>
<keyword evidence="2" id="KW-1185">Reference proteome</keyword>
<dbReference type="Proteomes" id="UP000800093">
    <property type="component" value="Unassembled WGS sequence"/>
</dbReference>
<evidence type="ECO:0000313" key="1">
    <source>
        <dbReference type="EMBL" id="KAF2267284.1"/>
    </source>
</evidence>
<sequence length="170" mass="19461">MFGLLGALFFDCGQDIRPFQVMKSHPPADLMRIVIRTISTPPCSWENMLFDYDGKPTTNPAEGRPLGIWGVNRSIKDLIYKIWDQPKSGIVNTGAVREEQRFINTAKTKPYPPSFSEMFWKPSAIRIDNVFLHGYDDQTDELLEAMPKIFVYNPVDRITARTCYIIPGFP</sequence>